<dbReference type="EMBL" id="CWKI01000005">
    <property type="protein sequence ID" value="CTR06606.1"/>
    <property type="molecule type" value="Genomic_DNA"/>
</dbReference>
<organism evidence="4 6">
    <name type="scientific">Rhodotorula toruloides</name>
    <name type="common">Yeast</name>
    <name type="synonym">Rhodosporidium toruloides</name>
    <dbReference type="NCBI Taxonomy" id="5286"/>
    <lineage>
        <taxon>Eukaryota</taxon>
        <taxon>Fungi</taxon>
        <taxon>Dikarya</taxon>
        <taxon>Basidiomycota</taxon>
        <taxon>Pucciniomycotina</taxon>
        <taxon>Microbotryomycetes</taxon>
        <taxon>Sporidiobolales</taxon>
        <taxon>Sporidiobolaceae</taxon>
        <taxon>Rhodotorula</taxon>
    </lineage>
</organism>
<dbReference type="InterPro" id="IPR036291">
    <property type="entry name" value="NAD(P)-bd_dom_sf"/>
</dbReference>
<reference evidence="5 7" key="2">
    <citation type="journal article" date="2018" name="Elife">
        <title>Functional genomics of lipid metabolism in the oleaginous yeast Rhodosporidium toruloides.</title>
        <authorList>
            <person name="Coradetti S.T."/>
            <person name="Pinel D."/>
            <person name="Geiselman G."/>
            <person name="Ito M."/>
            <person name="Mondo S."/>
            <person name="Reilly M.C."/>
            <person name="Cheng Y.F."/>
            <person name="Bauer S."/>
            <person name="Grigoriev I."/>
            <person name="Gladden J.M."/>
            <person name="Simmons B.A."/>
            <person name="Brem R."/>
            <person name="Arkin A.P."/>
            <person name="Skerker J.M."/>
        </authorList>
    </citation>
    <scope>NUCLEOTIDE SEQUENCE [LARGE SCALE GENOMIC DNA]</scope>
    <source>
        <strain evidence="5 7">NBRC 0880</strain>
    </source>
</reference>
<dbReference type="OrthoDB" id="10253736at2759"/>
<dbReference type="Proteomes" id="UP000239560">
    <property type="component" value="Unassembled WGS sequence"/>
</dbReference>
<dbReference type="AlphaFoldDB" id="A0A0K3CHD6"/>
<proteinExistence type="inferred from homology"/>
<dbReference type="InterPro" id="IPR002347">
    <property type="entry name" value="SDR_fam"/>
</dbReference>
<dbReference type="Gene3D" id="3.40.50.720">
    <property type="entry name" value="NAD(P)-binding Rossmann-like Domain"/>
    <property type="match status" value="1"/>
</dbReference>
<dbReference type="PRINTS" id="PR00081">
    <property type="entry name" value="GDHRDH"/>
</dbReference>
<keyword evidence="2" id="KW-0560">Oxidoreductase</keyword>
<name>A0A0K3CHD6_RHOTO</name>
<dbReference type="Pfam" id="PF00106">
    <property type="entry name" value="adh_short"/>
    <property type="match status" value="1"/>
</dbReference>
<reference evidence="4 6" key="1">
    <citation type="submission" date="2015-07" db="EMBL/GenBank/DDBJ databases">
        <authorList>
            <person name="Cajimat M.N.B."/>
            <person name="Milazzo M.L."/>
            <person name="Fulhorst C.F."/>
        </authorList>
    </citation>
    <scope>NUCLEOTIDE SEQUENCE [LARGE SCALE GENOMIC DNA]</scope>
    <source>
        <strain evidence="4">Single colony</strain>
    </source>
</reference>
<dbReference type="OMA" id="FYAKCTP"/>
<dbReference type="EMBL" id="LCTV02000005">
    <property type="protein sequence ID" value="PRQ74753.1"/>
    <property type="molecule type" value="Genomic_DNA"/>
</dbReference>
<sequence>MAIAALSPLHSAEGFTIDVLLRIQRATLLNPALAWLLPVLAGLKATATHPYTSTSLLDALQHLPSTFPHILRTDRLSQLALAVFALAAGLQVNSYLSRAARNNFARDRKGWDWKSEVVVITGGAGGLGSEVARRLSDKGIKVVVLDVAPLAADAPAGISYYKVDLASAEAVEEVADRIRKEIGNPSVLINMAGVVRANAILDMPQREVDLTYDINVKAHYYTTQAFLPHMIEEGHGHVITIASSTAYHQAATGVAYCSSKAAALSFHEGLTEELRHLYQPSSHARAIRTSVICPAHFKSNMFAGFESGIPEFFAPSLEVGTVAELVEKTVLSGESQHIIEPFYAKCTPLGRALPTWLYGGILACAKDAMGAVKAYKAKEAKRE</sequence>
<dbReference type="STRING" id="5286.A0A0K3CHD6"/>
<accession>A0A0K3CHD6</accession>
<dbReference type="SUPFAM" id="SSF51735">
    <property type="entry name" value="NAD(P)-binding Rossmann-fold domains"/>
    <property type="match status" value="1"/>
</dbReference>
<evidence type="ECO:0000256" key="3">
    <source>
        <dbReference type="RuleBase" id="RU000363"/>
    </source>
</evidence>
<evidence type="ECO:0000256" key="2">
    <source>
        <dbReference type="ARBA" id="ARBA00023002"/>
    </source>
</evidence>
<evidence type="ECO:0000313" key="5">
    <source>
        <dbReference type="EMBL" id="PRQ74753.1"/>
    </source>
</evidence>
<dbReference type="GO" id="GO:0016616">
    <property type="term" value="F:oxidoreductase activity, acting on the CH-OH group of donors, NAD or NADP as acceptor"/>
    <property type="evidence" value="ECO:0007669"/>
    <property type="project" value="TreeGrafter"/>
</dbReference>
<evidence type="ECO:0000313" key="7">
    <source>
        <dbReference type="Proteomes" id="UP000239560"/>
    </source>
</evidence>
<protein>
    <submittedName>
        <fullName evidence="4">Uncharacterized protein</fullName>
    </submittedName>
</protein>
<evidence type="ECO:0000313" key="6">
    <source>
        <dbReference type="Proteomes" id="UP000199069"/>
    </source>
</evidence>
<dbReference type="PANTHER" id="PTHR24322">
    <property type="entry name" value="PKSB"/>
    <property type="match status" value="1"/>
</dbReference>
<keyword evidence="6" id="KW-1185">Reference proteome</keyword>
<gene>
    <name evidence="4" type="primary">FGENESH: predicted gene_5.12</name>
    <name evidence="5" type="ORF">AAT19DRAFT_13775</name>
    <name evidence="4" type="ORF">BN2166_0024670</name>
</gene>
<comment type="similarity">
    <text evidence="1 3">Belongs to the short-chain dehydrogenases/reductases (SDR) family.</text>
</comment>
<evidence type="ECO:0000313" key="4">
    <source>
        <dbReference type="EMBL" id="CTR06606.1"/>
    </source>
</evidence>
<dbReference type="PANTHER" id="PTHR24322:SF736">
    <property type="entry name" value="RETINOL DEHYDROGENASE 10"/>
    <property type="match status" value="1"/>
</dbReference>
<dbReference type="PRINTS" id="PR00080">
    <property type="entry name" value="SDRFAMILY"/>
</dbReference>
<evidence type="ECO:0000256" key="1">
    <source>
        <dbReference type="ARBA" id="ARBA00006484"/>
    </source>
</evidence>
<dbReference type="CDD" id="cd05339">
    <property type="entry name" value="17beta-HSDXI-like_SDR_c"/>
    <property type="match status" value="1"/>
</dbReference>
<dbReference type="Proteomes" id="UP000199069">
    <property type="component" value="Unassembled WGS sequence"/>
</dbReference>